<evidence type="ECO:0000313" key="2">
    <source>
        <dbReference type="EMBL" id="MBF1712378.1"/>
    </source>
</evidence>
<accession>A0A428ETU5</accession>
<dbReference type="Proteomes" id="UP000721045">
    <property type="component" value="Unassembled WGS sequence"/>
</dbReference>
<sequence>MTDKRYVNEDNLQIAMTEYKELSVGKDVLTQYNENIGTVTRVYDNTSGDGEQVYFMLYYK</sequence>
<dbReference type="RefSeq" id="WP_009569494.1">
    <property type="nucleotide sequence ID" value="NZ_AP014880.1"/>
</dbReference>
<dbReference type="AlphaFoldDB" id="A0A428ETU5"/>
<name>A0A428ETU5_STRIT</name>
<protein>
    <submittedName>
        <fullName evidence="2">Uncharacterized protein</fullName>
    </submittedName>
</protein>
<dbReference type="EMBL" id="AP014880">
    <property type="protein sequence ID" value="BAW17766.1"/>
    <property type="molecule type" value="Genomic_DNA"/>
</dbReference>
<reference evidence="1 3" key="1">
    <citation type="journal article" date="2017" name="Infect. Immun.">
        <title>Characterization of the Pathogenicity of Streptococcus intermedius TYG1620 Isolated from a Human Brain Abscess Based on the Complete Genome Sequence with Transcriptome Analysis and Transposon Mutagenesis in a Murine Subcutaneous Abscess Model.</title>
        <authorList>
            <person name="Hasegawa N."/>
            <person name="Sekizuka T."/>
            <person name="Sugi Y."/>
            <person name="Kawakami N."/>
            <person name="Ogasawara Y."/>
            <person name="Kato K."/>
            <person name="Yamashita A."/>
            <person name="Takeuchi F."/>
            <person name="Kuroda M."/>
        </authorList>
    </citation>
    <scope>NUCLEOTIDE SEQUENCE [LARGE SCALE GENOMIC DNA]</scope>
    <source>
        <strain evidence="1 3">TYG1620</strain>
    </source>
</reference>
<proteinExistence type="predicted"/>
<evidence type="ECO:0000313" key="3">
    <source>
        <dbReference type="Proteomes" id="UP000217792"/>
    </source>
</evidence>
<evidence type="ECO:0000313" key="4">
    <source>
        <dbReference type="Proteomes" id="UP000721045"/>
    </source>
</evidence>
<gene>
    <name evidence="2" type="ORF">HXO88_01360</name>
    <name evidence="1" type="ORF">SITYG_17890</name>
</gene>
<organism evidence="2 4">
    <name type="scientific">Streptococcus intermedius</name>
    <dbReference type="NCBI Taxonomy" id="1338"/>
    <lineage>
        <taxon>Bacteria</taxon>
        <taxon>Bacillati</taxon>
        <taxon>Bacillota</taxon>
        <taxon>Bacilli</taxon>
        <taxon>Lactobacillales</taxon>
        <taxon>Streptococcaceae</taxon>
        <taxon>Streptococcus</taxon>
        <taxon>Streptococcus anginosus group</taxon>
    </lineage>
</organism>
<evidence type="ECO:0000313" key="1">
    <source>
        <dbReference type="EMBL" id="BAW17766.1"/>
    </source>
</evidence>
<dbReference type="EMBL" id="JABZYP010000003">
    <property type="protein sequence ID" value="MBF1712378.1"/>
    <property type="molecule type" value="Genomic_DNA"/>
</dbReference>
<reference evidence="2" key="2">
    <citation type="submission" date="2020-04" db="EMBL/GenBank/DDBJ databases">
        <title>Deep metagenomics examines the oral microbiome during advanced dental caries in children, revealing novel taxa and co-occurrences with host molecules.</title>
        <authorList>
            <person name="Baker J.L."/>
            <person name="Morton J.T."/>
            <person name="Dinis M."/>
            <person name="Alvarez R."/>
            <person name="Tran N.C."/>
            <person name="Knight R."/>
            <person name="Edlund A."/>
        </authorList>
    </citation>
    <scope>NUCLEOTIDE SEQUENCE</scope>
    <source>
        <strain evidence="2">JCVI_23_bin.22</strain>
    </source>
</reference>
<dbReference type="Proteomes" id="UP000217792">
    <property type="component" value="Chromosome"/>
</dbReference>